<evidence type="ECO:0000256" key="1">
    <source>
        <dbReference type="SAM" id="MobiDB-lite"/>
    </source>
</evidence>
<sequence length="100" mass="10809">MPISVARSIVETDALPEVMQLLPARQQSRHGSISHRGPGTEDHNAKKAQVIAVKISEGGTGSTVNGLDGYSWALNDIIADDRQNLCDQPALQNRLPPRVE</sequence>
<evidence type="ECO:0000313" key="2">
    <source>
        <dbReference type="EMBL" id="CAJ2510886.1"/>
    </source>
</evidence>
<proteinExistence type="predicted"/>
<accession>A0AAI8VN39</accession>
<reference evidence="2" key="1">
    <citation type="submission" date="2023-10" db="EMBL/GenBank/DDBJ databases">
        <authorList>
            <person name="Hackl T."/>
        </authorList>
    </citation>
    <scope>NUCLEOTIDE SEQUENCE</scope>
</reference>
<organism evidence="2 3">
    <name type="scientific">Anthostomella pinea</name>
    <dbReference type="NCBI Taxonomy" id="933095"/>
    <lineage>
        <taxon>Eukaryota</taxon>
        <taxon>Fungi</taxon>
        <taxon>Dikarya</taxon>
        <taxon>Ascomycota</taxon>
        <taxon>Pezizomycotina</taxon>
        <taxon>Sordariomycetes</taxon>
        <taxon>Xylariomycetidae</taxon>
        <taxon>Xylariales</taxon>
        <taxon>Xylariaceae</taxon>
        <taxon>Anthostomella</taxon>
    </lineage>
</organism>
<name>A0AAI8VN39_9PEZI</name>
<evidence type="ECO:0000313" key="3">
    <source>
        <dbReference type="Proteomes" id="UP001295740"/>
    </source>
</evidence>
<dbReference type="AlphaFoldDB" id="A0AAI8VN39"/>
<comment type="caution">
    <text evidence="2">The sequence shown here is derived from an EMBL/GenBank/DDBJ whole genome shotgun (WGS) entry which is preliminary data.</text>
</comment>
<gene>
    <name evidence="2" type="ORF">KHLLAP_LOCUS11354</name>
</gene>
<protein>
    <submittedName>
        <fullName evidence="2">Uu.00g065110.m01.CDS01</fullName>
    </submittedName>
</protein>
<dbReference type="Proteomes" id="UP001295740">
    <property type="component" value="Unassembled WGS sequence"/>
</dbReference>
<keyword evidence="3" id="KW-1185">Reference proteome</keyword>
<feature type="region of interest" description="Disordered" evidence="1">
    <location>
        <begin position="25"/>
        <end position="46"/>
    </location>
</feature>
<dbReference type="EMBL" id="CAUWAG010000018">
    <property type="protein sequence ID" value="CAJ2510886.1"/>
    <property type="molecule type" value="Genomic_DNA"/>
</dbReference>